<comment type="caution">
    <text evidence="3">The sequence shown here is derived from an EMBL/GenBank/DDBJ whole genome shotgun (WGS) entry which is preliminary data.</text>
</comment>
<evidence type="ECO:0000313" key="3">
    <source>
        <dbReference type="EMBL" id="MFD2551899.1"/>
    </source>
</evidence>
<accession>A0ABW5KTH3</accession>
<dbReference type="EMBL" id="JBHULS010000003">
    <property type="protein sequence ID" value="MFD2551899.1"/>
    <property type="molecule type" value="Genomic_DNA"/>
</dbReference>
<feature type="region of interest" description="Disordered" evidence="1">
    <location>
        <begin position="343"/>
        <end position="387"/>
    </location>
</feature>
<gene>
    <name evidence="3" type="ORF">ACFSQP_08730</name>
</gene>
<keyword evidence="4" id="KW-1185">Reference proteome</keyword>
<dbReference type="RefSeq" id="WP_376893500.1">
    <property type="nucleotide sequence ID" value="NZ_JBHULS010000003.1"/>
</dbReference>
<feature type="signal peptide" evidence="2">
    <location>
        <begin position="1"/>
        <end position="37"/>
    </location>
</feature>
<evidence type="ECO:0008006" key="5">
    <source>
        <dbReference type="Google" id="ProtNLM"/>
    </source>
</evidence>
<feature type="compositionally biased region" description="Polar residues" evidence="1">
    <location>
        <begin position="361"/>
        <end position="379"/>
    </location>
</feature>
<feature type="chain" id="PRO_5046597944" description="Tail fiber protein" evidence="2">
    <location>
        <begin position="38"/>
        <end position="470"/>
    </location>
</feature>
<evidence type="ECO:0000313" key="4">
    <source>
        <dbReference type="Proteomes" id="UP001597472"/>
    </source>
</evidence>
<protein>
    <recommendedName>
        <fullName evidence="5">Tail fiber protein</fullName>
    </recommendedName>
</protein>
<proteinExistence type="predicted"/>
<evidence type="ECO:0000256" key="2">
    <source>
        <dbReference type="SAM" id="SignalP"/>
    </source>
</evidence>
<sequence length="470" mass="48931">MKHVLHTIRKTMNKSLCTFLVALLLTASAFLPQQASAQAPDKMSYQAVVRDGAGALITNSPIGLQISVLQGSDTGASVYTETHTPVTNENGLITLEIGTGLVISGDFSTIDWSLNSYFVKTETDPTGGSNYTITGTSQLLSVPYALYSNAAGFVTETDPTLQSNFDLAGAVDGDILRYNATTERWTKVTSNFITEETQTLSSILMDNNSAANERITNLADPVNEQDAVNKGYVDNRNVTRDELNLLIANLQNQIDNSGGASLGDIKSGIQAGDHNGWVLLNGRPLSQLNEAQESAAIALNLSGNLPDATDAYLVQNGGVLASITGSNTITLTQANLPNTEFTGNTNTSGNHAHSGIADNAGNHTHSGVTNTAGNHTHSPNGGGAFLGGPGQAIGSLVSGPSVSYTASTSADGAHAHVLTIDSSGDHNHVLNINSAGSHNHTVSVNSGGSNAPITIKPKSLSVNMFIYLGE</sequence>
<keyword evidence="2" id="KW-0732">Signal</keyword>
<name>A0ABW5KTH3_9FLAO</name>
<organism evidence="3 4">
    <name type="scientific">Bizionia sediminis</name>
    <dbReference type="NCBI Taxonomy" id="1737064"/>
    <lineage>
        <taxon>Bacteria</taxon>
        <taxon>Pseudomonadati</taxon>
        <taxon>Bacteroidota</taxon>
        <taxon>Flavobacteriia</taxon>
        <taxon>Flavobacteriales</taxon>
        <taxon>Flavobacteriaceae</taxon>
        <taxon>Bizionia</taxon>
    </lineage>
</organism>
<evidence type="ECO:0000256" key="1">
    <source>
        <dbReference type="SAM" id="MobiDB-lite"/>
    </source>
</evidence>
<reference evidence="4" key="1">
    <citation type="journal article" date="2019" name="Int. J. Syst. Evol. Microbiol.">
        <title>The Global Catalogue of Microorganisms (GCM) 10K type strain sequencing project: providing services to taxonomists for standard genome sequencing and annotation.</title>
        <authorList>
            <consortium name="The Broad Institute Genomics Platform"/>
            <consortium name="The Broad Institute Genome Sequencing Center for Infectious Disease"/>
            <person name="Wu L."/>
            <person name="Ma J."/>
        </authorList>
    </citation>
    <scope>NUCLEOTIDE SEQUENCE [LARGE SCALE GENOMIC DNA]</scope>
    <source>
        <strain evidence="4">KCTC 42587</strain>
    </source>
</reference>
<dbReference type="Proteomes" id="UP001597472">
    <property type="component" value="Unassembled WGS sequence"/>
</dbReference>